<feature type="region of interest" description="Disordered" evidence="1">
    <location>
        <begin position="1"/>
        <end position="49"/>
    </location>
</feature>
<evidence type="ECO:0000313" key="2">
    <source>
        <dbReference type="EMBL" id="PGM95677.1"/>
    </source>
</evidence>
<dbReference type="RefSeq" id="WP_098776451.1">
    <property type="nucleotide sequence ID" value="NZ_NUHO01000029.1"/>
</dbReference>
<feature type="compositionally biased region" description="Low complexity" evidence="1">
    <location>
        <begin position="32"/>
        <end position="47"/>
    </location>
</feature>
<dbReference type="InterPro" id="IPR021201">
    <property type="entry name" value="Leader_pep_exosporium"/>
</dbReference>
<feature type="compositionally biased region" description="Basic and acidic residues" evidence="1">
    <location>
        <begin position="1"/>
        <end position="11"/>
    </location>
</feature>
<proteinExistence type="predicted"/>
<organism evidence="2 3">
    <name type="scientific">Bacillus cereus</name>
    <dbReference type="NCBI Taxonomy" id="1396"/>
    <lineage>
        <taxon>Bacteria</taxon>
        <taxon>Bacillati</taxon>
        <taxon>Bacillota</taxon>
        <taxon>Bacilli</taxon>
        <taxon>Bacillales</taxon>
        <taxon>Bacillaceae</taxon>
        <taxon>Bacillus</taxon>
        <taxon>Bacillus cereus group</taxon>
    </lineage>
</organism>
<gene>
    <name evidence="2" type="ORF">CN958_07760</name>
</gene>
<reference evidence="2 3" key="1">
    <citation type="submission" date="2017-09" db="EMBL/GenBank/DDBJ databases">
        <title>Large-scale bioinformatics analysis of Bacillus genomes uncovers conserved roles of natural products in bacterial physiology.</title>
        <authorList>
            <consortium name="Agbiome Team Llc"/>
            <person name="Bleich R.M."/>
            <person name="Grubbs K.J."/>
            <person name="Santa Maria K.C."/>
            <person name="Allen S.E."/>
            <person name="Farag S."/>
            <person name="Shank E.A."/>
            <person name="Bowers A."/>
        </authorList>
    </citation>
    <scope>NUCLEOTIDE SEQUENCE [LARGE SCALE GENOMIC DNA]</scope>
    <source>
        <strain evidence="2 3">AFS053130</strain>
    </source>
</reference>
<comment type="caution">
    <text evidence="2">The sequence shown here is derived from an EMBL/GenBank/DDBJ whole genome shotgun (WGS) entry which is preliminary data.</text>
</comment>
<sequence>MSKENQFDSHEILQGAALDPSSIGPTLPPTPTFTIPTGPTGDAGPTGNDTFALTYRCSSSLLE</sequence>
<dbReference type="NCBIfam" id="TIGR03720">
    <property type="entry name" value="exospor_lead"/>
    <property type="match status" value="1"/>
</dbReference>
<name>A0A2B9E771_BACCE</name>
<accession>A0A2B9E771</accession>
<evidence type="ECO:0000256" key="1">
    <source>
        <dbReference type="SAM" id="MobiDB-lite"/>
    </source>
</evidence>
<evidence type="ECO:0000313" key="3">
    <source>
        <dbReference type="Proteomes" id="UP000222054"/>
    </source>
</evidence>
<dbReference type="Proteomes" id="UP000222054">
    <property type="component" value="Unassembled WGS sequence"/>
</dbReference>
<protein>
    <submittedName>
        <fullName evidence="2">Exosporium leader peptide</fullName>
    </submittedName>
</protein>
<dbReference type="AlphaFoldDB" id="A0A2B9E771"/>
<dbReference type="EMBL" id="NUHO01000029">
    <property type="protein sequence ID" value="PGM95677.1"/>
    <property type="molecule type" value="Genomic_DNA"/>
</dbReference>